<reference evidence="11 13" key="2">
    <citation type="submission" date="2018-06" db="EMBL/GenBank/DDBJ databases">
        <authorList>
            <consortium name="Pathogen Informatics"/>
            <person name="Doyle S."/>
        </authorList>
    </citation>
    <scope>NUCLEOTIDE SEQUENCE [LARGE SCALE GENOMIC DNA]</scope>
    <source>
        <strain evidence="11 13">NCTC12376</strain>
    </source>
</reference>
<evidence type="ECO:0000259" key="8">
    <source>
        <dbReference type="Pfam" id="PF18227"/>
    </source>
</evidence>
<dbReference type="RefSeq" id="WP_058475018.1">
    <property type="nucleotide sequence ID" value="NZ_CAAAIL010000023.1"/>
</dbReference>
<dbReference type="EMBL" id="UGOW01000001">
    <property type="protein sequence ID" value="STY16972.1"/>
    <property type="molecule type" value="Genomic_DNA"/>
</dbReference>
<evidence type="ECO:0000313" key="12">
    <source>
        <dbReference type="Proteomes" id="UP000054639"/>
    </source>
</evidence>
<dbReference type="PANTHER" id="PTHR18861:SF0">
    <property type="entry name" value="BRUCHPILOT, ISOFORM J"/>
    <property type="match status" value="1"/>
</dbReference>
<dbReference type="Gene3D" id="1.20.120.1700">
    <property type="match status" value="1"/>
</dbReference>
<evidence type="ECO:0000256" key="4">
    <source>
        <dbReference type="ARBA" id="ARBA00023212"/>
    </source>
</evidence>
<dbReference type="Pfam" id="PF18172">
    <property type="entry name" value="LepB_GAP_N"/>
    <property type="match status" value="1"/>
</dbReference>
<dbReference type="OrthoDB" id="5619798at2"/>
<dbReference type="PANTHER" id="PTHR18861">
    <property type="entry name" value="ELKS/RAB6-INTERACTING/CAST PROTEIN"/>
    <property type="match status" value="1"/>
</dbReference>
<comment type="subcellular location">
    <subcellularLocation>
        <location evidence="1">Cytoplasm</location>
        <location evidence="1">Cytoskeleton</location>
    </subcellularLocation>
</comment>
<dbReference type="InterPro" id="IPR040519">
    <property type="entry name" value="LepB_N"/>
</dbReference>
<dbReference type="Pfam" id="PF18227">
    <property type="entry name" value="LepB_GAP_C"/>
    <property type="match status" value="1"/>
</dbReference>
<dbReference type="InterPro" id="IPR041585">
    <property type="entry name" value="LepB_GAP_N"/>
</dbReference>
<evidence type="ECO:0000259" key="7">
    <source>
        <dbReference type="Pfam" id="PF18172"/>
    </source>
</evidence>
<feature type="coiled-coil region" evidence="5">
    <location>
        <begin position="909"/>
        <end position="960"/>
    </location>
</feature>
<evidence type="ECO:0000313" key="10">
    <source>
        <dbReference type="EMBL" id="KTD44484.1"/>
    </source>
</evidence>
<dbReference type="AlphaFoldDB" id="A0A378KQY5"/>
<keyword evidence="3 5" id="KW-0175">Coiled coil</keyword>
<keyword evidence="2" id="KW-0963">Cytoplasm</keyword>
<dbReference type="Pfam" id="PF18640">
    <property type="entry name" value="LepB_N"/>
    <property type="match status" value="1"/>
</dbReference>
<name>A0A378KQY5_9GAMM</name>
<gene>
    <name evidence="10" type="primary">lepB_3</name>
    <name evidence="10" type="ORF">Lqua_2888</name>
    <name evidence="11" type="ORF">NCTC12376_00766</name>
</gene>
<dbReference type="GO" id="GO:0005856">
    <property type="term" value="C:cytoskeleton"/>
    <property type="evidence" value="ECO:0007669"/>
    <property type="project" value="UniProtKB-SubCell"/>
</dbReference>
<feature type="domain" description="LepB GAP" evidence="7">
    <location>
        <begin position="332"/>
        <end position="517"/>
    </location>
</feature>
<evidence type="ECO:0000256" key="6">
    <source>
        <dbReference type="SAM" id="Phobius"/>
    </source>
</evidence>
<keyword evidence="6" id="KW-0812">Transmembrane</keyword>
<dbReference type="STRING" id="45072.Lqua_2888"/>
<evidence type="ECO:0000259" key="9">
    <source>
        <dbReference type="Pfam" id="PF18640"/>
    </source>
</evidence>
<evidence type="ECO:0000256" key="2">
    <source>
        <dbReference type="ARBA" id="ARBA00022490"/>
    </source>
</evidence>
<keyword evidence="6" id="KW-1133">Transmembrane helix</keyword>
<feature type="coiled-coil region" evidence="5">
    <location>
        <begin position="706"/>
        <end position="884"/>
    </location>
</feature>
<keyword evidence="4" id="KW-0206">Cytoskeleton</keyword>
<protein>
    <submittedName>
        <fullName evidence="10">Effector protein B, substrate of the Dot/Icm secretion system</fullName>
    </submittedName>
    <submittedName>
        <fullName evidence="11">LepB protein</fullName>
    </submittedName>
</protein>
<evidence type="ECO:0000256" key="3">
    <source>
        <dbReference type="ARBA" id="ARBA00023054"/>
    </source>
</evidence>
<evidence type="ECO:0000313" key="11">
    <source>
        <dbReference type="EMBL" id="STY16972.1"/>
    </source>
</evidence>
<feature type="coiled-coil region" evidence="5">
    <location>
        <begin position="622"/>
        <end position="670"/>
    </location>
</feature>
<sequence length="1114" mass="127494">MPTLYQGKELTRYKEKSGGKNKSDVDGFYENSDHEQFFIKKPADKSELFTELFAGLLLNEFKNRKLISEVYFPSLICADVIQFEDGSYGLIQPLVAFDELHKIIGTSYSDGSDRDPIKEALSGPNYYTSVTKLGESFGLSIALMFSLLLGAHSVHSGNIVALKGNEKATSKQFGRIDWGDAFRNFAHKENNTDILYAYENRGVFNYKRFTKDYFLNFKKINGLFPAMAEKAKELLPKVPEDILLDIVVSALKKIPSDFIDQTTKDKLAHYMTMPSFKEVQLGSEAHVDTFATEMAKLLEQRMTKITELKDIVVQEIPENLYASVIHLPPQPLTFDEFTSFPDIIKHWSSSIRPHVTIDIAGLNLSNLANVFNSYVSDLANVCESTNQWAHTLSNNYNMFQPYDMGHGESIHGHAFVPQYKESTILRRLFSMDLRTLNTPRFAAFENAIQNYSKDHTESEWVKIQTVLGLGQEIVMLLNIINQVQKFGMEEEVSQNIERFKTNLTAFLKAEAEVRHLIDNPRVPPHKEPHSESSFFYPIEDIELNQMTGEQLATIYLEEMNHNVPSQLIVRIIKNDPLWHRMNQAFDSGVFNPRLDQPMEKIAKAREWRQLFEIEHTHSMKHISALEQQTAVLNKEVKDKTDEARTLNTALQQQTELTQALLKKVEQLEQQQSESHSIKEEIALLKPEIELLQRQLDVAAKKEQSVLSEHSNEMSSLTQKISEKELRITQLDERLHALQKVNTELQAEIKKEQQGKIHAEQSTMLIKEELDTLNLELSRLQNELATAKEQNSLLSNEQLHKIEELGSQLKTNQLLLKQANEQLKQLEEINTTLKSEITQLRESKNSAEDSALKLTEELRSLKIQMEQLHLQLTEKNRSISELHQQRTVTPPVDKPLVEDDLPSTESIRNKEQEEFIQQQLKKEIALLKEDLKKRKTQTNPIDELIQLNSKAQEKYKTALEHNKPIHFARLERMAPVLLQVKNIEMKAAKLAKRNETKAADAALHLASQIRAEIKGYAESEEQNEQLALNDFKIKAGRHINASKNTLIHHREEWKYILANVTVGILLLGIGYAAAILINKQVTGHYTFFSKTDSIKQVEQLNESIISNDIKPFSGG</sequence>
<proteinExistence type="predicted"/>
<feature type="domain" description="LepB GAP" evidence="8">
    <location>
        <begin position="531"/>
        <end position="609"/>
    </location>
</feature>
<reference evidence="10 12" key="1">
    <citation type="submission" date="2015-11" db="EMBL/GenBank/DDBJ databases">
        <title>Genomic analysis of 38 Legionella species identifies large and diverse effector repertoires.</title>
        <authorList>
            <person name="Burstein D."/>
            <person name="Amaro F."/>
            <person name="Zusman T."/>
            <person name="Lifshitz Z."/>
            <person name="Cohen O."/>
            <person name="Gilbert J.A."/>
            <person name="Pupko T."/>
            <person name="Shuman H.A."/>
            <person name="Segal G."/>
        </authorList>
    </citation>
    <scope>NUCLEOTIDE SEQUENCE [LARGE SCALE GENOMIC DNA]</scope>
    <source>
        <strain evidence="10 12">ATCC 49507</strain>
    </source>
</reference>
<evidence type="ECO:0000313" key="13">
    <source>
        <dbReference type="Proteomes" id="UP000254230"/>
    </source>
</evidence>
<keyword evidence="12" id="KW-1185">Reference proteome</keyword>
<accession>A0A378KQY5</accession>
<dbReference type="Proteomes" id="UP000054639">
    <property type="component" value="Unassembled WGS sequence"/>
</dbReference>
<dbReference type="Gene3D" id="1.25.40.830">
    <property type="match status" value="1"/>
</dbReference>
<organism evidence="11 13">
    <name type="scientific">Legionella quateirensis</name>
    <dbReference type="NCBI Taxonomy" id="45072"/>
    <lineage>
        <taxon>Bacteria</taxon>
        <taxon>Pseudomonadati</taxon>
        <taxon>Pseudomonadota</taxon>
        <taxon>Gammaproteobacteria</taxon>
        <taxon>Legionellales</taxon>
        <taxon>Legionellaceae</taxon>
        <taxon>Legionella</taxon>
    </lineage>
</organism>
<dbReference type="Proteomes" id="UP000254230">
    <property type="component" value="Unassembled WGS sequence"/>
</dbReference>
<dbReference type="EMBL" id="LNYR01000042">
    <property type="protein sequence ID" value="KTD44484.1"/>
    <property type="molecule type" value="Genomic_DNA"/>
</dbReference>
<keyword evidence="6" id="KW-0472">Membrane</keyword>
<feature type="transmembrane region" description="Helical" evidence="6">
    <location>
        <begin position="1054"/>
        <end position="1076"/>
    </location>
</feature>
<dbReference type="InterPro" id="IPR040484">
    <property type="entry name" value="LepB_GAP_C"/>
</dbReference>
<evidence type="ECO:0000256" key="1">
    <source>
        <dbReference type="ARBA" id="ARBA00004245"/>
    </source>
</evidence>
<evidence type="ECO:0000256" key="5">
    <source>
        <dbReference type="SAM" id="Coils"/>
    </source>
</evidence>
<feature type="domain" description="LepB N-terminal" evidence="9">
    <location>
        <begin position="126"/>
        <end position="307"/>
    </location>
</feature>